<dbReference type="AlphaFoldDB" id="A0A2X0RSV6"/>
<feature type="transmembrane region" description="Helical" evidence="1">
    <location>
        <begin position="51"/>
        <end position="74"/>
    </location>
</feature>
<dbReference type="RefSeq" id="WP_120482096.1">
    <property type="nucleotide sequence ID" value="NZ_CBCPKC010000006.1"/>
</dbReference>
<feature type="transmembrane region" description="Helical" evidence="1">
    <location>
        <begin position="6"/>
        <end position="39"/>
    </location>
</feature>
<feature type="transmembrane region" description="Helical" evidence="1">
    <location>
        <begin position="188"/>
        <end position="207"/>
    </location>
</feature>
<gene>
    <name evidence="3" type="ORF">BTBSAS_70120</name>
</gene>
<feature type="transmembrane region" description="Helical" evidence="1">
    <location>
        <begin position="94"/>
        <end position="114"/>
    </location>
</feature>
<name>A0A2X0RSV6_BROTH</name>
<feature type="transmembrane region" description="Helical" evidence="1">
    <location>
        <begin position="162"/>
        <end position="181"/>
    </location>
</feature>
<feature type="domain" description="DUF7973" evidence="2">
    <location>
        <begin position="173"/>
        <end position="270"/>
    </location>
</feature>
<proteinExistence type="predicted"/>
<feature type="transmembrane region" description="Helical" evidence="1">
    <location>
        <begin position="121"/>
        <end position="142"/>
    </location>
</feature>
<dbReference type="InterPro" id="IPR058279">
    <property type="entry name" value="DUF7973"/>
</dbReference>
<dbReference type="Pfam" id="PF25928">
    <property type="entry name" value="DUF7973"/>
    <property type="match status" value="2"/>
</dbReference>
<keyword evidence="1" id="KW-0472">Membrane</keyword>
<feature type="transmembrane region" description="Helical" evidence="1">
    <location>
        <begin position="219"/>
        <end position="244"/>
    </location>
</feature>
<evidence type="ECO:0000259" key="2">
    <source>
        <dbReference type="Pfam" id="PF25928"/>
    </source>
</evidence>
<evidence type="ECO:0000313" key="4">
    <source>
        <dbReference type="Proteomes" id="UP000270190"/>
    </source>
</evidence>
<sequence length="275" mass="28814">MTIILILAAFGGGVFGSLIGGTIAFIFTGILALLGFAILLTTGDSMILDKIAFGPFFGPQVAFVGAVAAAAYAGRKNKMAGSDVMSPLFVTKDAGSLVVGGIFGVVGYVMNYFLSTKGFGIDTIALTVVILGIVTRLLIGGSSLISQYEGNEKWTNGLKTELPFNVIWALGLSLIVGFAVIETGLANIGWAISAVSLIFLFTTVKAFPVSHHVTMVAGYAAIAFNNIYMAALFGVIAVLLGEFFQRTTNTKVKSHLDMPAVVIASCSLVILTFFQ</sequence>
<dbReference type="EMBL" id="OUNC01000067">
    <property type="protein sequence ID" value="SPP30269.1"/>
    <property type="molecule type" value="Genomic_DNA"/>
</dbReference>
<keyword evidence="1" id="KW-0812">Transmembrane</keyword>
<keyword evidence="1" id="KW-1133">Transmembrane helix</keyword>
<accession>A0A2X0RSV6</accession>
<evidence type="ECO:0000256" key="1">
    <source>
        <dbReference type="SAM" id="Phobius"/>
    </source>
</evidence>
<feature type="transmembrane region" description="Helical" evidence="1">
    <location>
        <begin position="256"/>
        <end position="274"/>
    </location>
</feature>
<dbReference type="Proteomes" id="UP000270190">
    <property type="component" value="Unassembled WGS sequence"/>
</dbReference>
<protein>
    <recommendedName>
        <fullName evidence="2">DUF7973 domain-containing protein</fullName>
    </recommendedName>
</protein>
<evidence type="ECO:0000313" key="3">
    <source>
        <dbReference type="EMBL" id="SPP30269.1"/>
    </source>
</evidence>
<feature type="domain" description="DUF7973" evidence="2">
    <location>
        <begin position="3"/>
        <end position="141"/>
    </location>
</feature>
<reference evidence="4" key="1">
    <citation type="submission" date="2018-04" db="EMBL/GenBank/DDBJ databases">
        <authorList>
            <person name="Illikoud N."/>
        </authorList>
    </citation>
    <scope>NUCLEOTIDE SEQUENCE [LARGE SCALE GENOMIC DNA]</scope>
</reference>
<organism evidence="3 4">
    <name type="scientific">Brochothrix thermosphacta</name>
    <name type="common">Microbacterium thermosphactum</name>
    <dbReference type="NCBI Taxonomy" id="2756"/>
    <lineage>
        <taxon>Bacteria</taxon>
        <taxon>Bacillati</taxon>
        <taxon>Bacillota</taxon>
        <taxon>Bacilli</taxon>
        <taxon>Bacillales</taxon>
        <taxon>Listeriaceae</taxon>
        <taxon>Brochothrix</taxon>
    </lineage>
</organism>